<gene>
    <name evidence="2" type="ORF">DdX_05889</name>
</gene>
<comment type="caution">
    <text evidence="2">The sequence shown here is derived from an EMBL/GenBank/DDBJ whole genome shotgun (WGS) entry which is preliminary data.</text>
</comment>
<evidence type="ECO:0000313" key="2">
    <source>
        <dbReference type="EMBL" id="KAI1718781.1"/>
    </source>
</evidence>
<dbReference type="EMBL" id="JAKKPZ010000007">
    <property type="protein sequence ID" value="KAI1718781.1"/>
    <property type="molecule type" value="Genomic_DNA"/>
</dbReference>
<proteinExistence type="predicted"/>
<evidence type="ECO:0000256" key="1">
    <source>
        <dbReference type="SAM" id="MobiDB-lite"/>
    </source>
</evidence>
<evidence type="ECO:0000313" key="3">
    <source>
        <dbReference type="Proteomes" id="UP001201812"/>
    </source>
</evidence>
<organism evidence="2 3">
    <name type="scientific">Ditylenchus destructor</name>
    <dbReference type="NCBI Taxonomy" id="166010"/>
    <lineage>
        <taxon>Eukaryota</taxon>
        <taxon>Metazoa</taxon>
        <taxon>Ecdysozoa</taxon>
        <taxon>Nematoda</taxon>
        <taxon>Chromadorea</taxon>
        <taxon>Rhabditida</taxon>
        <taxon>Tylenchina</taxon>
        <taxon>Tylenchomorpha</taxon>
        <taxon>Sphaerularioidea</taxon>
        <taxon>Anguinidae</taxon>
        <taxon>Anguininae</taxon>
        <taxon>Ditylenchus</taxon>
    </lineage>
</organism>
<accession>A0AAD4R9A5</accession>
<name>A0AAD4R9A5_9BILA</name>
<dbReference type="Proteomes" id="UP001201812">
    <property type="component" value="Unassembled WGS sequence"/>
</dbReference>
<reference evidence="2" key="1">
    <citation type="submission" date="2022-01" db="EMBL/GenBank/DDBJ databases">
        <title>Genome Sequence Resource for Two Populations of Ditylenchus destructor, the Migratory Endoparasitic Phytonematode.</title>
        <authorList>
            <person name="Zhang H."/>
            <person name="Lin R."/>
            <person name="Xie B."/>
        </authorList>
    </citation>
    <scope>NUCLEOTIDE SEQUENCE</scope>
    <source>
        <strain evidence="2">BazhouSP</strain>
    </source>
</reference>
<feature type="region of interest" description="Disordered" evidence="1">
    <location>
        <begin position="1"/>
        <end position="28"/>
    </location>
</feature>
<feature type="compositionally biased region" description="Pro residues" evidence="1">
    <location>
        <begin position="13"/>
        <end position="24"/>
    </location>
</feature>
<protein>
    <submittedName>
        <fullName evidence="2">Uncharacterized protein</fullName>
    </submittedName>
</protein>
<keyword evidence="3" id="KW-1185">Reference proteome</keyword>
<sequence>MSEAREMENDFPPQVPEIPNPETPQEPSQIISTVATNQPYEMFSVYQRTLDGEGRTNNHAEAAHRRLQTELAHDHPTLYALIDGLKKAQAARDVEYEEFVRGDAPPQKRQKFQLADARVLAILEDYENRTHIEILKGISQSHGMI</sequence>
<dbReference type="AlphaFoldDB" id="A0AAD4R9A5"/>